<evidence type="ECO:0000256" key="1">
    <source>
        <dbReference type="ARBA" id="ARBA00022723"/>
    </source>
</evidence>
<dbReference type="eggNOG" id="COG0493">
    <property type="taxonomic scope" value="Bacteria"/>
</dbReference>
<dbReference type="Gene3D" id="3.50.50.60">
    <property type="entry name" value="FAD/NAD(P)-binding domain"/>
    <property type="match status" value="2"/>
</dbReference>
<dbReference type="Proteomes" id="UP000001052">
    <property type="component" value="Chromosome"/>
</dbReference>
<keyword evidence="6" id="KW-1185">Reference proteome</keyword>
<keyword evidence="2" id="KW-0408">Iron</keyword>
<dbReference type="Pfam" id="PF14691">
    <property type="entry name" value="Fer4_20"/>
    <property type="match status" value="1"/>
</dbReference>
<dbReference type="KEGG" id="drt:Dret_1377"/>
<dbReference type="PROSITE" id="PS51379">
    <property type="entry name" value="4FE4S_FER_2"/>
    <property type="match status" value="2"/>
</dbReference>
<dbReference type="Pfam" id="PF07992">
    <property type="entry name" value="Pyr_redox_2"/>
    <property type="match status" value="1"/>
</dbReference>
<dbReference type="PRINTS" id="PR00368">
    <property type="entry name" value="FADPNR"/>
</dbReference>
<proteinExistence type="predicted"/>
<dbReference type="PANTHER" id="PTHR43100">
    <property type="entry name" value="GLUTAMATE SYNTHASE [NADPH] SMALL CHAIN"/>
    <property type="match status" value="1"/>
</dbReference>
<keyword evidence="3" id="KW-0411">Iron-sulfur</keyword>
<dbReference type="eggNOG" id="COG0070">
    <property type="taxonomic scope" value="Bacteria"/>
</dbReference>
<dbReference type="SUPFAM" id="SSF51905">
    <property type="entry name" value="FAD/NAD(P)-binding domain"/>
    <property type="match status" value="1"/>
</dbReference>
<dbReference type="InterPro" id="IPR002489">
    <property type="entry name" value="Glu_synth_asu_C"/>
</dbReference>
<feature type="domain" description="4Fe-4S ferredoxin-type" evidence="4">
    <location>
        <begin position="735"/>
        <end position="755"/>
    </location>
</feature>
<dbReference type="GO" id="GO:0046872">
    <property type="term" value="F:metal ion binding"/>
    <property type="evidence" value="ECO:0007669"/>
    <property type="project" value="UniProtKB-KW"/>
</dbReference>
<dbReference type="OrthoDB" id="9803192at2"/>
<dbReference type="RefSeq" id="WP_015751812.1">
    <property type="nucleotide sequence ID" value="NC_013223.1"/>
</dbReference>
<dbReference type="EMBL" id="CP001734">
    <property type="protein sequence ID" value="ACV68665.1"/>
    <property type="molecule type" value="Genomic_DNA"/>
</dbReference>
<dbReference type="SUPFAM" id="SSF69336">
    <property type="entry name" value="Alpha subunit of glutamate synthase, C-terminal domain"/>
    <property type="match status" value="1"/>
</dbReference>
<evidence type="ECO:0000256" key="2">
    <source>
        <dbReference type="ARBA" id="ARBA00023004"/>
    </source>
</evidence>
<reference evidence="6" key="1">
    <citation type="submission" date="2009-09" db="EMBL/GenBank/DDBJ databases">
        <title>The complete chromosome of Desulfohalobium retbaense DSM 5692.</title>
        <authorList>
            <consortium name="US DOE Joint Genome Institute (JGI-PGF)"/>
            <person name="Lucas S."/>
            <person name="Copeland A."/>
            <person name="Lapidus A."/>
            <person name="Glavina del Rio T."/>
            <person name="Dalin E."/>
            <person name="Tice H."/>
            <person name="Bruce D."/>
            <person name="Goodwin L."/>
            <person name="Pitluck S."/>
            <person name="Kyrpides N."/>
            <person name="Mavromatis K."/>
            <person name="Ivanova N."/>
            <person name="Mikhailova N."/>
            <person name="Munk A.C."/>
            <person name="Brettin T."/>
            <person name="Detter J.C."/>
            <person name="Han C."/>
            <person name="Tapia R."/>
            <person name="Larimer F."/>
            <person name="Land M."/>
            <person name="Hauser L."/>
            <person name="Markowitz V."/>
            <person name="Cheng J.-F."/>
            <person name="Hugenholtz P."/>
            <person name="Woyke T."/>
            <person name="Wu D."/>
            <person name="Spring S."/>
            <person name="Klenk H.-P."/>
            <person name="Eisen J.A."/>
        </authorList>
    </citation>
    <scope>NUCLEOTIDE SEQUENCE [LARGE SCALE GENOMIC DNA]</scope>
    <source>
        <strain evidence="6">DSM 5692</strain>
    </source>
</reference>
<dbReference type="eggNOG" id="COG1145">
    <property type="taxonomic scope" value="Bacteria"/>
</dbReference>
<dbReference type="Gene3D" id="2.160.20.60">
    <property type="entry name" value="Glutamate synthase, alpha subunit, C-terminal domain"/>
    <property type="match status" value="1"/>
</dbReference>
<dbReference type="SUPFAM" id="SSF54862">
    <property type="entry name" value="4Fe-4S ferredoxins"/>
    <property type="match status" value="1"/>
</dbReference>
<dbReference type="Gene3D" id="1.10.1060.10">
    <property type="entry name" value="Alpha-helical ferredoxin"/>
    <property type="match status" value="1"/>
</dbReference>
<dbReference type="PROSITE" id="PS00198">
    <property type="entry name" value="4FE4S_FER_1"/>
    <property type="match status" value="1"/>
</dbReference>
<dbReference type="InterPro" id="IPR009051">
    <property type="entry name" value="Helical_ferredxn"/>
</dbReference>
<evidence type="ECO:0000256" key="3">
    <source>
        <dbReference type="ARBA" id="ARBA00023014"/>
    </source>
</evidence>
<dbReference type="Pfam" id="PF01493">
    <property type="entry name" value="GXGXG"/>
    <property type="match status" value="1"/>
</dbReference>
<dbReference type="InterPro" id="IPR051394">
    <property type="entry name" value="Glutamate_Synthase"/>
</dbReference>
<name>C8X2L8_DESRD</name>
<dbReference type="InterPro" id="IPR036188">
    <property type="entry name" value="FAD/NAD-bd_sf"/>
</dbReference>
<dbReference type="InterPro" id="IPR036485">
    <property type="entry name" value="Glu_synth_asu_C_sf"/>
</dbReference>
<dbReference type="HOGENOM" id="CLU_020204_0_0_7"/>
<dbReference type="InterPro" id="IPR017900">
    <property type="entry name" value="4Fe4S_Fe_S_CS"/>
</dbReference>
<evidence type="ECO:0000313" key="5">
    <source>
        <dbReference type="EMBL" id="ACV68665.1"/>
    </source>
</evidence>
<dbReference type="AlphaFoldDB" id="C8X2L8"/>
<reference evidence="5 6" key="2">
    <citation type="journal article" date="2010" name="Stand. Genomic Sci.">
        <title>Complete genome sequence of Desulfohalobium retbaense type strain (HR(100)).</title>
        <authorList>
            <person name="Spring S."/>
            <person name="Nolan M."/>
            <person name="Lapidus A."/>
            <person name="Glavina Del Rio T."/>
            <person name="Copeland A."/>
            <person name="Tice H."/>
            <person name="Cheng J.F."/>
            <person name="Lucas S."/>
            <person name="Land M."/>
            <person name="Chen F."/>
            <person name="Bruce D."/>
            <person name="Goodwin L."/>
            <person name="Pitluck S."/>
            <person name="Ivanova N."/>
            <person name="Mavromatis K."/>
            <person name="Mikhailova N."/>
            <person name="Pati A."/>
            <person name="Chen A."/>
            <person name="Palaniappan K."/>
            <person name="Hauser L."/>
            <person name="Chang Y.J."/>
            <person name="Jeffries C.D."/>
            <person name="Munk C."/>
            <person name="Kiss H."/>
            <person name="Chain P."/>
            <person name="Han C."/>
            <person name="Brettin T."/>
            <person name="Detter J.C."/>
            <person name="Schuler E."/>
            <person name="Goker M."/>
            <person name="Rohde M."/>
            <person name="Bristow J."/>
            <person name="Eisen J.A."/>
            <person name="Markowitz V."/>
            <person name="Hugenholtz P."/>
            <person name="Kyrpides N.C."/>
            <person name="Klenk H.P."/>
        </authorList>
    </citation>
    <scope>NUCLEOTIDE SEQUENCE [LARGE SCALE GENOMIC DNA]</scope>
    <source>
        <strain evidence="5 6">DSM 5692</strain>
    </source>
</reference>
<dbReference type="Gene3D" id="3.30.70.20">
    <property type="match status" value="1"/>
</dbReference>
<organism evidence="5 6">
    <name type="scientific">Desulfohalobium retbaense (strain ATCC 49708 / DSM 5692 / JCM 16813 / HR100)</name>
    <dbReference type="NCBI Taxonomy" id="485915"/>
    <lineage>
        <taxon>Bacteria</taxon>
        <taxon>Pseudomonadati</taxon>
        <taxon>Thermodesulfobacteriota</taxon>
        <taxon>Desulfovibrionia</taxon>
        <taxon>Desulfovibrionales</taxon>
        <taxon>Desulfohalobiaceae</taxon>
        <taxon>Desulfohalobium</taxon>
    </lineage>
</organism>
<dbReference type="GO" id="GO:0016491">
    <property type="term" value="F:oxidoreductase activity"/>
    <property type="evidence" value="ECO:0007669"/>
    <property type="project" value="InterPro"/>
</dbReference>
<evidence type="ECO:0000313" key="6">
    <source>
        <dbReference type="Proteomes" id="UP000001052"/>
    </source>
</evidence>
<gene>
    <name evidence="5" type="ordered locus">Dret_1377</name>
</gene>
<feature type="domain" description="4Fe-4S ferredoxin-type" evidence="4">
    <location>
        <begin position="760"/>
        <end position="789"/>
    </location>
</feature>
<dbReference type="InterPro" id="IPR028261">
    <property type="entry name" value="DPD_II"/>
</dbReference>
<evidence type="ECO:0000259" key="4">
    <source>
        <dbReference type="PROSITE" id="PS51379"/>
    </source>
</evidence>
<keyword evidence="1" id="KW-0479">Metal-binding</keyword>
<dbReference type="STRING" id="485915.Dret_1377"/>
<dbReference type="Pfam" id="PF12838">
    <property type="entry name" value="Fer4_7"/>
    <property type="match status" value="1"/>
</dbReference>
<accession>C8X2L8</accession>
<dbReference type="GO" id="GO:0051536">
    <property type="term" value="F:iron-sulfur cluster binding"/>
    <property type="evidence" value="ECO:0007669"/>
    <property type="project" value="UniProtKB-KW"/>
</dbReference>
<dbReference type="InterPro" id="IPR023753">
    <property type="entry name" value="FAD/NAD-binding_dom"/>
</dbReference>
<dbReference type="PANTHER" id="PTHR43100:SF2">
    <property type="entry name" value="BNAA03G19380D PROTEIN"/>
    <property type="match status" value="1"/>
</dbReference>
<sequence length="793" mass="85813">MQEVHIAGEESGIRLESRIIEERIQKAVAEGGRRLRITAKGQHGLGGRLWISQEEPVHIDIDGSAGQRLGSMGAEGTTITVHGPASDDVGWLNAGAQITVLGHAGNGICNAMAQGRVAVAGSIGARGMTMTKHNPRFAPPELWVLGGVGDYFAEFMAGGIAVVCGVDPFEPENVLGYRPCVGMVGGKIFFRGPYEGFSRADAKEVDIDDADWKWLSTNLQEYLTDIGRPELYPTLARREEWQLLVARSPFEKIGRKRRSMTAFHNEVWDQELGRGGMIGDLSLADRSPIPLVVNGDLRRFVPVWENRKYLPPCQASCPTGIPVQKRWELVRAGKISEAIDLAMSYTPFPATVCGYLCPHLCMDACTKLQGNLPAVDITELGKAGVQAALPALPESSGKKVAIIGGGPAGLSLGWQLLLTGHEPVIFDREKHLGGKIRSAIPQSRIPADILQAELERAASVLPHVHLEQAMSRETFAAIQEEHDLVALAIGAQRPRTLPIPGNERLVPALDFLQAAKQETAQVGNRVVIIGAGNVGCDVATEAARFGAEDILLIDIQEPASFGEERRAAERVGARFRYPCYTKAITAEGVELQDGEVIPADTVIVSIGDQPELDFLPEDIATERGYIKVNEIHQTSDAQVFALGDTVKPGLLTDAIGAGRRTALVMDAIFRGQRPLGDTSEMPYEDNLALDYFDPEQPGSEVIDYSRMTLAYFDPRITDFESLDQCAAECASCGACRDCGLCIEICPQTAINRRQLSGEDFEMVADPEKCIGCGFCAQACPCGIWALQANDPLI</sequence>
<protein>
    <submittedName>
        <fullName evidence="5">FAD-dependent pyridine nucleotide-disulphide oxidoreductase</fullName>
    </submittedName>
</protein>
<dbReference type="InterPro" id="IPR017896">
    <property type="entry name" value="4Fe4S_Fe-S-bd"/>
</dbReference>